<sequence>MFSRRNYPTANTFFIKVCEIKEALYDWLICSNEVVSTMASSMLDKFDKYWSGCHIVMAIAVVLDPRYKMKILEFDFSITYGSEASNPLSKFDLFVHSTIREGHAKLELDYYLEEPVCLVASESTFSTGGRMVSKHRSRLHPNTLEALMRAQSWLGNEMEGVKLTIMDEDDESLLITLRKLFKVDPDEYMISICGNDALRELSFLGKSGSFFYSTNDDRNMIKTMKKSKVKVRFVIMGNFFYSKYAIHRRFDLKGSSHGHTTDKPEAEIDAITTLKDLDLNFIFRLQKAWFQEFCSVASQKQVDRDCDLLEQERIMDYSLLVSLHFREALGTRTLFGIRTPTGNGDPDNDGVAPRLSGVDMDKLFLNR</sequence>
<dbReference type="InterPro" id="IPR023610">
    <property type="entry name" value="PInositol-4/5-P-5/4-kinase"/>
</dbReference>
<dbReference type="SUPFAM" id="SSF53098">
    <property type="entry name" value="Ribonuclease H-like"/>
    <property type="match status" value="1"/>
</dbReference>
<keyword evidence="3" id="KW-0808">Transferase</keyword>
<evidence type="ECO:0000313" key="5">
    <source>
        <dbReference type="EMBL" id="RVW81765.1"/>
    </source>
</evidence>
<dbReference type="Gene3D" id="3.30.800.10">
    <property type="entry name" value="Phosphatidylinositol Phosphate Kinase II Beta"/>
    <property type="match status" value="1"/>
</dbReference>
<evidence type="ECO:0000313" key="6">
    <source>
        <dbReference type="Proteomes" id="UP000288805"/>
    </source>
</evidence>
<evidence type="ECO:0000256" key="3">
    <source>
        <dbReference type="PROSITE-ProRule" id="PRU00781"/>
    </source>
</evidence>
<dbReference type="Pfam" id="PF01504">
    <property type="entry name" value="PIP5K"/>
    <property type="match status" value="1"/>
</dbReference>
<dbReference type="PANTHER" id="PTHR23086">
    <property type="entry name" value="PHOSPHATIDYLINOSITOL-4-PHOSPHATE 5-KINASE"/>
    <property type="match status" value="1"/>
</dbReference>
<dbReference type="Proteomes" id="UP000288805">
    <property type="component" value="Unassembled WGS sequence"/>
</dbReference>
<dbReference type="PANTHER" id="PTHR23086:SF113">
    <property type="entry name" value="PHOSPHATIDYLINOSITOL 4-PHOSPHATE 5-KINASE 6"/>
    <property type="match status" value="1"/>
</dbReference>
<feature type="domain" description="PIPK" evidence="4">
    <location>
        <begin position="68"/>
        <end position="367"/>
    </location>
</feature>
<gene>
    <name evidence="5" type="primary">PIP5K5_0</name>
    <name evidence="5" type="ORF">CK203_049501</name>
</gene>
<dbReference type="InterPro" id="IPR012337">
    <property type="entry name" value="RNaseH-like_sf"/>
</dbReference>
<dbReference type="InterPro" id="IPR025525">
    <property type="entry name" value="hAT-like_transposase_RNase-H"/>
</dbReference>
<name>A0A438HBD9_VITVI</name>
<dbReference type="InterPro" id="IPR027484">
    <property type="entry name" value="PInositol-4-P-5-kinase_N"/>
</dbReference>
<dbReference type="GO" id="GO:0016308">
    <property type="term" value="F:1-phosphatidylinositol-4-phosphate 5-kinase activity"/>
    <property type="evidence" value="ECO:0007669"/>
    <property type="project" value="UniProtKB-EC"/>
</dbReference>
<proteinExistence type="predicted"/>
<keyword evidence="3" id="KW-0547">Nucleotide-binding</keyword>
<evidence type="ECO:0000256" key="1">
    <source>
        <dbReference type="ARBA" id="ARBA00012172"/>
    </source>
</evidence>
<protein>
    <recommendedName>
        <fullName evidence="1">1-phosphatidylinositol-4-phosphate 5-kinase</fullName>
        <ecNumber evidence="1">2.7.1.68</ecNumber>
    </recommendedName>
</protein>
<dbReference type="InterPro" id="IPR008906">
    <property type="entry name" value="HATC_C_dom"/>
</dbReference>
<organism evidence="5 6">
    <name type="scientific">Vitis vinifera</name>
    <name type="common">Grape</name>
    <dbReference type="NCBI Taxonomy" id="29760"/>
    <lineage>
        <taxon>Eukaryota</taxon>
        <taxon>Viridiplantae</taxon>
        <taxon>Streptophyta</taxon>
        <taxon>Embryophyta</taxon>
        <taxon>Tracheophyta</taxon>
        <taxon>Spermatophyta</taxon>
        <taxon>Magnoliopsida</taxon>
        <taxon>eudicotyledons</taxon>
        <taxon>Gunneridae</taxon>
        <taxon>Pentapetalae</taxon>
        <taxon>rosids</taxon>
        <taxon>Vitales</taxon>
        <taxon>Vitaceae</taxon>
        <taxon>Viteae</taxon>
        <taxon>Vitis</taxon>
    </lineage>
</organism>
<keyword evidence="3" id="KW-0067">ATP-binding</keyword>
<dbReference type="Gene3D" id="3.30.810.10">
    <property type="entry name" value="2-Layer Sandwich"/>
    <property type="match status" value="1"/>
</dbReference>
<dbReference type="GO" id="GO:0005524">
    <property type="term" value="F:ATP binding"/>
    <property type="evidence" value="ECO:0007669"/>
    <property type="project" value="UniProtKB-UniRule"/>
</dbReference>
<comment type="caution">
    <text evidence="5">The sequence shown here is derived from an EMBL/GenBank/DDBJ whole genome shotgun (WGS) entry which is preliminary data.</text>
</comment>
<dbReference type="EMBL" id="QGNW01000249">
    <property type="protein sequence ID" value="RVW81765.1"/>
    <property type="molecule type" value="Genomic_DNA"/>
</dbReference>
<dbReference type="EC" id="2.7.1.68" evidence="1"/>
<dbReference type="SMART" id="SM00330">
    <property type="entry name" value="PIPKc"/>
    <property type="match status" value="1"/>
</dbReference>
<keyword evidence="2 3" id="KW-0418">Kinase</keyword>
<reference evidence="5 6" key="1">
    <citation type="journal article" date="2018" name="PLoS Genet.">
        <title>Population sequencing reveals clonal diversity and ancestral inbreeding in the grapevine cultivar Chardonnay.</title>
        <authorList>
            <person name="Roach M.J."/>
            <person name="Johnson D.L."/>
            <person name="Bohlmann J."/>
            <person name="van Vuuren H.J."/>
            <person name="Jones S.J."/>
            <person name="Pretorius I.S."/>
            <person name="Schmidt S.A."/>
            <person name="Borneman A.R."/>
        </authorList>
    </citation>
    <scope>NUCLEOTIDE SEQUENCE [LARGE SCALE GENOMIC DNA]</scope>
    <source>
        <strain evidence="6">cv. Chardonnay</strain>
        <tissue evidence="5">Leaf</tissue>
    </source>
</reference>
<dbReference type="SUPFAM" id="SSF56104">
    <property type="entry name" value="SAICAR synthase-like"/>
    <property type="match status" value="1"/>
</dbReference>
<dbReference type="Pfam" id="PF14372">
    <property type="entry name" value="hAT-like_RNase-H"/>
    <property type="match status" value="1"/>
</dbReference>
<accession>A0A438HBD9</accession>
<dbReference type="Pfam" id="PF05699">
    <property type="entry name" value="Dimer_Tnp_hAT"/>
    <property type="match status" value="1"/>
</dbReference>
<dbReference type="AlphaFoldDB" id="A0A438HBD9"/>
<dbReference type="GO" id="GO:0046488">
    <property type="term" value="P:phosphatidylinositol metabolic process"/>
    <property type="evidence" value="ECO:0007669"/>
    <property type="project" value="UniProtKB-UniRule"/>
</dbReference>
<dbReference type="GO" id="GO:0046983">
    <property type="term" value="F:protein dimerization activity"/>
    <property type="evidence" value="ECO:0007669"/>
    <property type="project" value="InterPro"/>
</dbReference>
<dbReference type="PROSITE" id="PS51455">
    <property type="entry name" value="PIPK"/>
    <property type="match status" value="1"/>
</dbReference>
<dbReference type="InterPro" id="IPR002498">
    <property type="entry name" value="PInositol-4-P-4/5-kinase_core"/>
</dbReference>
<dbReference type="GO" id="GO:0003677">
    <property type="term" value="F:DNA binding"/>
    <property type="evidence" value="ECO:0007669"/>
    <property type="project" value="InterPro"/>
</dbReference>
<evidence type="ECO:0000259" key="4">
    <source>
        <dbReference type="PROSITE" id="PS51455"/>
    </source>
</evidence>
<evidence type="ECO:0000256" key="2">
    <source>
        <dbReference type="ARBA" id="ARBA00022777"/>
    </source>
</evidence>
<dbReference type="InterPro" id="IPR027483">
    <property type="entry name" value="PInositol-4-P-4/5-kinase_C_sf"/>
</dbReference>